<dbReference type="InterPro" id="IPR001940">
    <property type="entry name" value="Peptidase_S1C"/>
</dbReference>
<organism evidence="7 8">
    <name type="scientific">Candidatus Ozemobacter sibiricus</name>
    <dbReference type="NCBI Taxonomy" id="2268124"/>
    <lineage>
        <taxon>Bacteria</taxon>
        <taxon>Candidatus Ozemobacteria</taxon>
        <taxon>Candidatus Ozemobacterales</taxon>
        <taxon>Candidatus Ozemobacteraceae</taxon>
        <taxon>Candidatus Ozemobacter</taxon>
    </lineage>
</organism>
<dbReference type="Pfam" id="PF17820">
    <property type="entry name" value="PDZ_6"/>
    <property type="match status" value="1"/>
</dbReference>
<dbReference type="SUPFAM" id="SSF50494">
    <property type="entry name" value="Trypsin-like serine proteases"/>
    <property type="match status" value="1"/>
</dbReference>
<dbReference type="SMART" id="SM00228">
    <property type="entry name" value="PDZ"/>
    <property type="match status" value="2"/>
</dbReference>
<keyword evidence="4" id="KW-0720">Serine protease</keyword>
<keyword evidence="2 7" id="KW-0645">Protease</keyword>
<dbReference type="Proteomes" id="UP000252355">
    <property type="component" value="Unassembled WGS sequence"/>
</dbReference>
<feature type="region of interest" description="Disordered" evidence="5">
    <location>
        <begin position="18"/>
        <end position="43"/>
    </location>
</feature>
<keyword evidence="3" id="KW-0378">Hydrolase</keyword>
<dbReference type="Gene3D" id="2.40.10.10">
    <property type="entry name" value="Trypsin-like serine proteases"/>
    <property type="match status" value="2"/>
</dbReference>
<evidence type="ECO:0000256" key="1">
    <source>
        <dbReference type="ARBA" id="ARBA00010541"/>
    </source>
</evidence>
<comment type="similarity">
    <text evidence="1">Belongs to the peptidase S1C family.</text>
</comment>
<dbReference type="PANTHER" id="PTHR43343">
    <property type="entry name" value="PEPTIDASE S12"/>
    <property type="match status" value="1"/>
</dbReference>
<dbReference type="GO" id="GO:0004252">
    <property type="term" value="F:serine-type endopeptidase activity"/>
    <property type="evidence" value="ECO:0007669"/>
    <property type="project" value="InterPro"/>
</dbReference>
<dbReference type="InterPro" id="IPR036034">
    <property type="entry name" value="PDZ_sf"/>
</dbReference>
<evidence type="ECO:0000256" key="2">
    <source>
        <dbReference type="ARBA" id="ARBA00022670"/>
    </source>
</evidence>
<sequence length="507" mass="54210">MLPTTPVTRNCQETPFTIANRFPEPPSLGQSSEAFRECPPPGPAAPNASLSWRGMLLGLVVLALVSLGNSQTRAAPAEMFGSSLIADLSEKTRPAVVAIESVQYVRARRRFGSGDPFFDQFFRHLFEDDFTGFNNVIPRRGSGSGVLISSSGYLLTSQHVIDGADEIVVTLHTGQKVKAALVGQDPASDLAVLKIETAGPLPYAPLGDSDALRVGEWVIAIGNPFGLGITVTAGVISALNRELTLDRDRTFRHLIQTDASINPGNSGGPLINTRGEVIGINTAIIPYGQGIGFAIPVSSVKHIIGDLIKYGKVKKIFLGLSVQEINESLARYFEIPLEGVLITEVVPESSADQAGLVPGDVLLQVGDRVIRAPSDVEDAMSRARVGDAVQVKIRRKGKVGEATMILREMAARRPNRLGLGVVELSPQVRAKYRLRVKGGVVVNLVEPGSVAEAAGLQPGDVIQSLNQIPLASVDQFHQLMARVQPGQRLLMQVVRDGVATLLLFVVP</sequence>
<dbReference type="InterPro" id="IPR009003">
    <property type="entry name" value="Peptidase_S1_PA"/>
</dbReference>
<evidence type="ECO:0000313" key="7">
    <source>
        <dbReference type="EMBL" id="RCK79161.1"/>
    </source>
</evidence>
<dbReference type="AlphaFoldDB" id="A0A367ZP76"/>
<dbReference type="Pfam" id="PF13365">
    <property type="entry name" value="Trypsin_2"/>
    <property type="match status" value="1"/>
</dbReference>
<evidence type="ECO:0000256" key="3">
    <source>
        <dbReference type="ARBA" id="ARBA00022801"/>
    </source>
</evidence>
<evidence type="ECO:0000256" key="4">
    <source>
        <dbReference type="ARBA" id="ARBA00022825"/>
    </source>
</evidence>
<accession>A0A367ZP76</accession>
<dbReference type="FunFam" id="2.40.10.10:FF:000001">
    <property type="entry name" value="Periplasmic serine protease DegS"/>
    <property type="match status" value="1"/>
</dbReference>
<dbReference type="Gene3D" id="2.30.42.10">
    <property type="match status" value="2"/>
</dbReference>
<evidence type="ECO:0000256" key="5">
    <source>
        <dbReference type="SAM" id="MobiDB-lite"/>
    </source>
</evidence>
<name>A0A367ZP76_9BACT</name>
<comment type="caution">
    <text evidence="7">The sequence shown here is derived from an EMBL/GenBank/DDBJ whole genome shotgun (WGS) entry which is preliminary data.</text>
</comment>
<proteinExistence type="inferred from homology"/>
<dbReference type="InterPro" id="IPR043504">
    <property type="entry name" value="Peptidase_S1_PA_chymotrypsin"/>
</dbReference>
<dbReference type="PANTHER" id="PTHR43343:SF3">
    <property type="entry name" value="PROTEASE DO-LIKE 8, CHLOROPLASTIC"/>
    <property type="match status" value="1"/>
</dbReference>
<dbReference type="CDD" id="cd06779">
    <property type="entry name" value="cpPDZ_Deg_HtrA-like"/>
    <property type="match status" value="1"/>
</dbReference>
<dbReference type="GO" id="GO:0006508">
    <property type="term" value="P:proteolysis"/>
    <property type="evidence" value="ECO:0007669"/>
    <property type="project" value="UniProtKB-KW"/>
</dbReference>
<dbReference type="Pfam" id="PF13180">
    <property type="entry name" value="PDZ_2"/>
    <property type="match status" value="1"/>
</dbReference>
<dbReference type="InterPro" id="IPR051201">
    <property type="entry name" value="Chloro_Bact_Ser_Proteases"/>
</dbReference>
<protein>
    <submittedName>
        <fullName evidence="7">HtrA protease/chaperone protein</fullName>
    </submittedName>
</protein>
<dbReference type="PROSITE" id="PS50106">
    <property type="entry name" value="PDZ"/>
    <property type="match status" value="2"/>
</dbReference>
<dbReference type="SUPFAM" id="SSF50156">
    <property type="entry name" value="PDZ domain-like"/>
    <property type="match status" value="2"/>
</dbReference>
<gene>
    <name evidence="7" type="ORF">OZSIB_0275</name>
</gene>
<feature type="domain" description="PDZ" evidence="6">
    <location>
        <begin position="421"/>
        <end position="497"/>
    </location>
</feature>
<dbReference type="PRINTS" id="PR00834">
    <property type="entry name" value="PROTEASES2C"/>
</dbReference>
<dbReference type="InterPro" id="IPR041489">
    <property type="entry name" value="PDZ_6"/>
</dbReference>
<dbReference type="EMBL" id="QOQW01000015">
    <property type="protein sequence ID" value="RCK79161.1"/>
    <property type="molecule type" value="Genomic_DNA"/>
</dbReference>
<evidence type="ECO:0000313" key="8">
    <source>
        <dbReference type="Proteomes" id="UP000252355"/>
    </source>
</evidence>
<feature type="domain" description="PDZ" evidence="6">
    <location>
        <begin position="307"/>
        <end position="397"/>
    </location>
</feature>
<dbReference type="InterPro" id="IPR001478">
    <property type="entry name" value="PDZ"/>
</dbReference>
<evidence type="ECO:0000259" key="6">
    <source>
        <dbReference type="PROSITE" id="PS50106"/>
    </source>
</evidence>
<reference evidence="7 8" key="1">
    <citation type="submission" date="2018-05" db="EMBL/GenBank/DDBJ databases">
        <title>A metagenomic window into the 2 km-deep terrestrial subsurface aquifer revealed taxonomically and functionally diverse microbial community comprising novel uncultured bacterial lineages.</title>
        <authorList>
            <person name="Kadnikov V.V."/>
            <person name="Mardanov A.V."/>
            <person name="Beletsky A.V."/>
            <person name="Banks D."/>
            <person name="Pimenov N.V."/>
            <person name="Frank Y.A."/>
            <person name="Karnachuk O.V."/>
            <person name="Ravin N.V."/>
        </authorList>
    </citation>
    <scope>NUCLEOTIDE SEQUENCE [LARGE SCALE GENOMIC DNA]</scope>
    <source>
        <strain evidence="7">BY5</strain>
    </source>
</reference>